<name>A0A0S2W7Z2_9FIRM</name>
<keyword evidence="13" id="KW-1185">Reference proteome</keyword>
<dbReference type="NCBIfam" id="NF033117">
    <property type="entry name" value="vanR_ACDEGLN"/>
    <property type="match status" value="1"/>
</dbReference>
<feature type="domain" description="Response regulatory" evidence="10">
    <location>
        <begin position="37"/>
        <end position="150"/>
    </location>
</feature>
<evidence type="ECO:0000256" key="3">
    <source>
        <dbReference type="ARBA" id="ARBA00023012"/>
    </source>
</evidence>
<evidence type="ECO:0000259" key="11">
    <source>
        <dbReference type="PROSITE" id="PS51755"/>
    </source>
</evidence>
<dbReference type="FunFam" id="1.10.10.10:FF:000018">
    <property type="entry name" value="DNA-binding response regulator ResD"/>
    <property type="match status" value="1"/>
</dbReference>
<comment type="function">
    <text evidence="7">May play the central regulatory role in sporulation. It may be an element of the effector pathway responsible for the activation of sporulation genes in response to nutritional stress. Spo0A may act in concert with spo0H (a sigma factor) to control the expression of some genes that are critical to the sporulation process.</text>
</comment>
<keyword evidence="3" id="KW-0902">Two-component regulatory system</keyword>
<evidence type="ECO:0000313" key="12">
    <source>
        <dbReference type="EMBL" id="ALP95489.1"/>
    </source>
</evidence>
<dbReference type="Gene3D" id="3.40.50.2300">
    <property type="match status" value="1"/>
</dbReference>
<dbReference type="InterPro" id="IPR036388">
    <property type="entry name" value="WH-like_DNA-bd_sf"/>
</dbReference>
<dbReference type="Proteomes" id="UP000064844">
    <property type="component" value="Chromosome"/>
</dbReference>
<feature type="modified residue" description="4-aspartylphosphate" evidence="8">
    <location>
        <position position="86"/>
    </location>
</feature>
<proteinExistence type="predicted"/>
<keyword evidence="6" id="KW-0804">Transcription</keyword>
<dbReference type="FunFam" id="3.40.50.2300:FF:000001">
    <property type="entry name" value="DNA-binding response regulator PhoB"/>
    <property type="match status" value="1"/>
</dbReference>
<dbReference type="InterPro" id="IPR039420">
    <property type="entry name" value="WalR-like"/>
</dbReference>
<dbReference type="GO" id="GO:0005829">
    <property type="term" value="C:cytosol"/>
    <property type="evidence" value="ECO:0007669"/>
    <property type="project" value="TreeGrafter"/>
</dbReference>
<gene>
    <name evidence="12" type="ORF">IB211_03098c</name>
</gene>
<reference evidence="13" key="2">
    <citation type="submission" date="2015-04" db="EMBL/GenBank/DDBJ databases">
        <title>A butyrogenic pathway from the amino acid lysine in a human gut commensal.</title>
        <authorList>
            <person name="de Vos W.M."/>
            <person name="Bui N.T.P."/>
            <person name="Plugge C.M."/>
            <person name="Ritari J."/>
        </authorList>
    </citation>
    <scope>NUCLEOTIDE SEQUENCE [LARGE SCALE GENOMIC DNA]</scope>
    <source>
        <strain evidence="13">AF211</strain>
    </source>
</reference>
<dbReference type="InterPro" id="IPR001789">
    <property type="entry name" value="Sig_transdc_resp-reg_receiver"/>
</dbReference>
<dbReference type="SUPFAM" id="SSF46894">
    <property type="entry name" value="C-terminal effector domain of the bipartite response regulators"/>
    <property type="match status" value="1"/>
</dbReference>
<feature type="domain" description="OmpR/PhoB-type" evidence="11">
    <location>
        <begin position="165"/>
        <end position="263"/>
    </location>
</feature>
<dbReference type="GO" id="GO:0000156">
    <property type="term" value="F:phosphorelay response regulator activity"/>
    <property type="evidence" value="ECO:0007669"/>
    <property type="project" value="TreeGrafter"/>
</dbReference>
<evidence type="ECO:0000256" key="4">
    <source>
        <dbReference type="ARBA" id="ARBA00023015"/>
    </source>
</evidence>
<dbReference type="eggNOG" id="COG0745">
    <property type="taxonomic scope" value="Bacteria"/>
</dbReference>
<keyword evidence="4" id="KW-0805">Transcription regulation</keyword>
<feature type="DNA-binding region" description="OmpR/PhoB-type" evidence="9">
    <location>
        <begin position="165"/>
        <end position="263"/>
    </location>
</feature>
<dbReference type="PROSITE" id="PS50110">
    <property type="entry name" value="RESPONSE_REGULATORY"/>
    <property type="match status" value="1"/>
</dbReference>
<dbReference type="InterPro" id="IPR011006">
    <property type="entry name" value="CheY-like_superfamily"/>
</dbReference>
<organism evidence="12 13">
    <name type="scientific">Intestinimonas butyriciproducens</name>
    <dbReference type="NCBI Taxonomy" id="1297617"/>
    <lineage>
        <taxon>Bacteria</taxon>
        <taxon>Bacillati</taxon>
        <taxon>Bacillota</taxon>
        <taxon>Clostridia</taxon>
        <taxon>Eubacteriales</taxon>
        <taxon>Intestinimonas</taxon>
    </lineage>
</organism>
<evidence type="ECO:0000256" key="9">
    <source>
        <dbReference type="PROSITE-ProRule" id="PRU01091"/>
    </source>
</evidence>
<dbReference type="Gene3D" id="1.10.10.10">
    <property type="entry name" value="Winged helix-like DNA-binding domain superfamily/Winged helix DNA-binding domain"/>
    <property type="match status" value="1"/>
</dbReference>
<dbReference type="Pfam" id="PF00072">
    <property type="entry name" value="Response_reg"/>
    <property type="match status" value="1"/>
</dbReference>
<dbReference type="GO" id="GO:0006355">
    <property type="term" value="P:regulation of DNA-templated transcription"/>
    <property type="evidence" value="ECO:0007669"/>
    <property type="project" value="InterPro"/>
</dbReference>
<dbReference type="PANTHER" id="PTHR48111:SF2">
    <property type="entry name" value="RESPONSE REGULATOR SAER"/>
    <property type="match status" value="1"/>
</dbReference>
<dbReference type="PANTHER" id="PTHR48111">
    <property type="entry name" value="REGULATOR OF RPOS"/>
    <property type="match status" value="1"/>
</dbReference>
<dbReference type="KEGG" id="ibu:IB211_03098c"/>
<accession>A0A0S2W7Z2</accession>
<dbReference type="AlphaFoldDB" id="A0A0S2W7Z2"/>
<evidence type="ECO:0000256" key="2">
    <source>
        <dbReference type="ARBA" id="ARBA00022553"/>
    </source>
</evidence>
<evidence type="ECO:0000256" key="6">
    <source>
        <dbReference type="ARBA" id="ARBA00023163"/>
    </source>
</evidence>
<dbReference type="PATRIC" id="fig|1297617.4.peg.3186"/>
<keyword evidence="5 9" id="KW-0238">DNA-binding</keyword>
<evidence type="ECO:0000256" key="7">
    <source>
        <dbReference type="ARBA" id="ARBA00024867"/>
    </source>
</evidence>
<dbReference type="SUPFAM" id="SSF52172">
    <property type="entry name" value="CheY-like"/>
    <property type="match status" value="1"/>
</dbReference>
<evidence type="ECO:0000259" key="10">
    <source>
        <dbReference type="PROSITE" id="PS50110"/>
    </source>
</evidence>
<dbReference type="Pfam" id="PF00486">
    <property type="entry name" value="Trans_reg_C"/>
    <property type="match status" value="1"/>
</dbReference>
<dbReference type="GO" id="GO:0000976">
    <property type="term" value="F:transcription cis-regulatory region binding"/>
    <property type="evidence" value="ECO:0007669"/>
    <property type="project" value="TreeGrafter"/>
</dbReference>
<reference evidence="12 13" key="1">
    <citation type="journal article" date="2015" name="Nat. Commun.">
        <title>Production of butyrate from lysine and the Amadori product fructoselysine by a human gut commensal.</title>
        <authorList>
            <person name="Bui T.P."/>
            <person name="Ritari J."/>
            <person name="Boeren S."/>
            <person name="de Waard P."/>
            <person name="Plugge C.M."/>
            <person name="de Vos W.M."/>
        </authorList>
    </citation>
    <scope>NUCLEOTIDE SEQUENCE [LARGE SCALE GENOMIC DNA]</scope>
    <source>
        <strain evidence="12 13">AF211</strain>
    </source>
</reference>
<dbReference type="STRING" id="1297617.IB211_03098c"/>
<dbReference type="InterPro" id="IPR016032">
    <property type="entry name" value="Sig_transdc_resp-reg_C-effctor"/>
</dbReference>
<protein>
    <recommendedName>
        <fullName evidence="1">Stage 0 sporulation protein A homolog</fullName>
    </recommendedName>
</protein>
<keyword evidence="2 8" id="KW-0597">Phosphoprotein</keyword>
<dbReference type="PROSITE" id="PS51755">
    <property type="entry name" value="OMPR_PHOB"/>
    <property type="match status" value="1"/>
</dbReference>
<evidence type="ECO:0000313" key="13">
    <source>
        <dbReference type="Proteomes" id="UP000064844"/>
    </source>
</evidence>
<evidence type="ECO:0000256" key="8">
    <source>
        <dbReference type="PROSITE-ProRule" id="PRU00169"/>
    </source>
</evidence>
<dbReference type="InterPro" id="IPR058211">
    <property type="entry name" value="VanR-like"/>
</dbReference>
<dbReference type="GO" id="GO:0032993">
    <property type="term" value="C:protein-DNA complex"/>
    <property type="evidence" value="ECO:0007669"/>
    <property type="project" value="TreeGrafter"/>
</dbReference>
<dbReference type="Gene3D" id="6.10.250.690">
    <property type="match status" value="1"/>
</dbReference>
<dbReference type="CDD" id="cd00383">
    <property type="entry name" value="trans_reg_C"/>
    <property type="match status" value="1"/>
</dbReference>
<dbReference type="CDD" id="cd17574">
    <property type="entry name" value="REC_OmpR"/>
    <property type="match status" value="1"/>
</dbReference>
<dbReference type="EMBL" id="CP011307">
    <property type="protein sequence ID" value="ALP95489.1"/>
    <property type="molecule type" value="Genomic_DNA"/>
</dbReference>
<evidence type="ECO:0000256" key="5">
    <source>
        <dbReference type="ARBA" id="ARBA00023125"/>
    </source>
</evidence>
<dbReference type="SMART" id="SM00448">
    <property type="entry name" value="REC"/>
    <property type="match status" value="1"/>
</dbReference>
<sequence>MALLKPYDFLIFSQEALTCLRPGGYNIREEVRDMEANILVVDDEPEIADLVGVYLKSEGFTVFTCGTAAEALACVRAQSLDLAVLDVMLPDMSGFVLCGEIRKEYHFPVIMLTAKGSDMDKITGLTIGADDYITKPFNPLELVARVKAQLRRYTRYNGTEKPPTGDVIDFNGLVINRSTHECTLYDQELNLTPIEFDILWMLCENRGQVISAERLFETVWGEKYLDRNNTVMVHIRRLREKMGEPSRDPRFIKTVWGVGYKID</sequence>
<dbReference type="SMART" id="SM00862">
    <property type="entry name" value="Trans_reg_C"/>
    <property type="match status" value="1"/>
</dbReference>
<dbReference type="InterPro" id="IPR001867">
    <property type="entry name" value="OmpR/PhoB-type_DNA-bd"/>
</dbReference>
<evidence type="ECO:0000256" key="1">
    <source>
        <dbReference type="ARBA" id="ARBA00018672"/>
    </source>
</evidence>